<accession>A0AAW0DFX3</accession>
<name>A0AAW0DFX3_9AGAR</name>
<evidence type="ECO:0000313" key="2">
    <source>
        <dbReference type="EMBL" id="KAK7050225.1"/>
    </source>
</evidence>
<protein>
    <submittedName>
        <fullName evidence="2">Uncharacterized protein</fullName>
    </submittedName>
</protein>
<keyword evidence="3" id="KW-1185">Reference proteome</keyword>
<dbReference type="Proteomes" id="UP001362999">
    <property type="component" value="Unassembled WGS sequence"/>
</dbReference>
<evidence type="ECO:0000256" key="1">
    <source>
        <dbReference type="SAM" id="MobiDB-lite"/>
    </source>
</evidence>
<organism evidence="2 3">
    <name type="scientific">Favolaschia claudopus</name>
    <dbReference type="NCBI Taxonomy" id="2862362"/>
    <lineage>
        <taxon>Eukaryota</taxon>
        <taxon>Fungi</taxon>
        <taxon>Dikarya</taxon>
        <taxon>Basidiomycota</taxon>
        <taxon>Agaricomycotina</taxon>
        <taxon>Agaricomycetes</taxon>
        <taxon>Agaricomycetidae</taxon>
        <taxon>Agaricales</taxon>
        <taxon>Marasmiineae</taxon>
        <taxon>Mycenaceae</taxon>
        <taxon>Favolaschia</taxon>
    </lineage>
</organism>
<feature type="region of interest" description="Disordered" evidence="1">
    <location>
        <begin position="66"/>
        <end position="85"/>
    </location>
</feature>
<evidence type="ECO:0000313" key="3">
    <source>
        <dbReference type="Proteomes" id="UP001362999"/>
    </source>
</evidence>
<dbReference type="AlphaFoldDB" id="A0AAW0DFX3"/>
<reference evidence="2 3" key="1">
    <citation type="journal article" date="2024" name="J Genomics">
        <title>Draft genome sequencing and assembly of Favolaschia claudopus CIRM-BRFM 2984 isolated from oak limbs.</title>
        <authorList>
            <person name="Navarro D."/>
            <person name="Drula E."/>
            <person name="Chaduli D."/>
            <person name="Cazenave R."/>
            <person name="Ahrendt S."/>
            <person name="Wang J."/>
            <person name="Lipzen A."/>
            <person name="Daum C."/>
            <person name="Barry K."/>
            <person name="Grigoriev I.V."/>
            <person name="Favel A."/>
            <person name="Rosso M.N."/>
            <person name="Martin F."/>
        </authorList>
    </citation>
    <scope>NUCLEOTIDE SEQUENCE [LARGE SCALE GENOMIC DNA]</scope>
    <source>
        <strain evidence="2 3">CIRM-BRFM 2984</strain>
    </source>
</reference>
<dbReference type="EMBL" id="JAWWNJ010000008">
    <property type="protein sequence ID" value="KAK7050225.1"/>
    <property type="molecule type" value="Genomic_DNA"/>
</dbReference>
<comment type="caution">
    <text evidence="2">The sequence shown here is derived from an EMBL/GenBank/DDBJ whole genome shotgun (WGS) entry which is preliminary data.</text>
</comment>
<sequence>MGFASISQSICVQHSLGASLVRQVAPFRAGMSVESLSHPRAKTFGSLPFHLLLIFERNSTVSHDNLKHKQQTNLDLAPPPSPDPARSSFPLPLPWILCGVYSVEFAVFHGDLAAGRLNPVPEAKRCGSLASSRMFPFSSSYLLGERREAAQPALTIRIEFPQVGCW</sequence>
<gene>
    <name evidence="2" type="ORF">R3P38DRAFT_3173333</name>
</gene>
<proteinExistence type="predicted"/>